<dbReference type="PRINTS" id="PR00238">
    <property type="entry name" value="OPSIN"/>
</dbReference>
<evidence type="ECO:0000313" key="16">
    <source>
        <dbReference type="Proteomes" id="UP000001646"/>
    </source>
</evidence>
<feature type="transmembrane region" description="Helical" evidence="13">
    <location>
        <begin position="281"/>
        <end position="300"/>
    </location>
</feature>
<dbReference type="HOGENOM" id="CLU_009579_3_0_1"/>
<dbReference type="InParanoid" id="G1KFV4"/>
<feature type="transmembrane region" description="Helical" evidence="13">
    <location>
        <begin position="195"/>
        <end position="220"/>
    </location>
</feature>
<keyword evidence="16" id="KW-1185">Reference proteome</keyword>
<dbReference type="GO" id="GO:0007186">
    <property type="term" value="P:G protein-coupled receptor signaling pathway"/>
    <property type="evidence" value="ECO:0000318"/>
    <property type="project" value="GO_Central"/>
</dbReference>
<dbReference type="InterPro" id="IPR000276">
    <property type="entry name" value="GPCR_Rhodpsn"/>
</dbReference>
<dbReference type="GO" id="GO:0071482">
    <property type="term" value="P:cellular response to light stimulus"/>
    <property type="evidence" value="ECO:0000318"/>
    <property type="project" value="GO_Central"/>
</dbReference>
<feature type="transmembrane region" description="Helical" evidence="13">
    <location>
        <begin position="30"/>
        <end position="55"/>
    </location>
</feature>
<dbReference type="STRING" id="28377.ENSACAP00000006735"/>
<protein>
    <recommendedName>
        <fullName evidence="14">G-protein coupled receptors family 1 profile domain-containing protein</fullName>
    </recommendedName>
</protein>
<feature type="transmembrane region" description="Helical" evidence="13">
    <location>
        <begin position="241"/>
        <end position="261"/>
    </location>
</feature>
<comment type="similarity">
    <text evidence="13">Belongs to the G-protein coupled receptor 1 family. Opsin subfamily.</text>
</comment>
<dbReference type="InterPro" id="IPR050125">
    <property type="entry name" value="GPCR_opsins"/>
</dbReference>
<dbReference type="GO" id="GO:0008020">
    <property type="term" value="F:G protein-coupled photoreceptor activity"/>
    <property type="evidence" value="ECO:0000318"/>
    <property type="project" value="GO_Central"/>
</dbReference>
<dbReference type="eggNOG" id="KOG3656">
    <property type="taxonomic scope" value="Eukaryota"/>
</dbReference>
<dbReference type="InterPro" id="IPR001760">
    <property type="entry name" value="Opsin"/>
</dbReference>
<evidence type="ECO:0000256" key="11">
    <source>
        <dbReference type="ARBA" id="ARBA00023170"/>
    </source>
</evidence>
<feature type="transmembrane region" description="Helical" evidence="13">
    <location>
        <begin position="146"/>
        <end position="165"/>
    </location>
</feature>
<feature type="transmembrane region" description="Helical" evidence="13">
    <location>
        <begin position="104"/>
        <end position="125"/>
    </location>
</feature>
<keyword evidence="8 13" id="KW-0297">G-protein coupled receptor</keyword>
<keyword evidence="3 13" id="KW-0716">Sensory transduction</keyword>
<evidence type="ECO:0000256" key="5">
    <source>
        <dbReference type="ARBA" id="ARBA00022925"/>
    </source>
</evidence>
<evidence type="ECO:0000256" key="6">
    <source>
        <dbReference type="ARBA" id="ARBA00022989"/>
    </source>
</evidence>
<dbReference type="GO" id="GO:0007601">
    <property type="term" value="P:visual perception"/>
    <property type="evidence" value="ECO:0007669"/>
    <property type="project" value="InterPro"/>
</dbReference>
<dbReference type="Pfam" id="PF00001">
    <property type="entry name" value="7tm_1"/>
    <property type="match status" value="1"/>
</dbReference>
<dbReference type="GO" id="GO:0001750">
    <property type="term" value="C:photoreceptor outer segment"/>
    <property type="evidence" value="ECO:0000318"/>
    <property type="project" value="GO_Central"/>
</dbReference>
<keyword evidence="12 13" id="KW-0807">Transducer</keyword>
<accession>G1KFV4</accession>
<keyword evidence="6 13" id="KW-1133">Transmembrane helix</keyword>
<feature type="domain" description="G-protein coupled receptors family 1 profile" evidence="14">
    <location>
        <begin position="46"/>
        <end position="297"/>
    </location>
</feature>
<evidence type="ECO:0000256" key="13">
    <source>
        <dbReference type="RuleBase" id="RU004951"/>
    </source>
</evidence>
<keyword evidence="2 13" id="KW-0600">Photoreceptor protein</keyword>
<keyword evidence="11 13" id="KW-0675">Receptor</keyword>
<comment type="subcellular location">
    <subcellularLocation>
        <location evidence="1 13">Membrane</location>
        <topology evidence="1 13">Multi-pass membrane protein</topology>
    </subcellularLocation>
</comment>
<dbReference type="GeneTree" id="ENSGT01030000234549"/>
<reference evidence="15" key="2">
    <citation type="submission" date="2025-08" db="UniProtKB">
        <authorList>
            <consortium name="Ensembl"/>
        </authorList>
    </citation>
    <scope>IDENTIFICATION</scope>
</reference>
<keyword evidence="9 13" id="KW-0472">Membrane</keyword>
<feature type="transmembrane region" description="Helical" evidence="13">
    <location>
        <begin position="67"/>
        <end position="84"/>
    </location>
</feature>
<name>G1KFV4_ANOCA</name>
<dbReference type="Ensembl" id="ENSACAT00000006881.3">
    <property type="protein sequence ID" value="ENSACAP00000006735.3"/>
    <property type="gene ID" value="ENSACAG00000006891.3"/>
</dbReference>
<organism evidence="15 16">
    <name type="scientific">Anolis carolinensis</name>
    <name type="common">Green anole</name>
    <name type="synonym">American chameleon</name>
    <dbReference type="NCBI Taxonomy" id="28377"/>
    <lineage>
        <taxon>Eukaryota</taxon>
        <taxon>Metazoa</taxon>
        <taxon>Chordata</taxon>
        <taxon>Craniata</taxon>
        <taxon>Vertebrata</taxon>
        <taxon>Euteleostomi</taxon>
        <taxon>Lepidosauria</taxon>
        <taxon>Squamata</taxon>
        <taxon>Bifurcata</taxon>
        <taxon>Unidentata</taxon>
        <taxon>Episquamata</taxon>
        <taxon>Toxicofera</taxon>
        <taxon>Iguania</taxon>
        <taxon>Dactyloidae</taxon>
        <taxon>Anolis</taxon>
    </lineage>
</organism>
<reference evidence="15" key="3">
    <citation type="submission" date="2025-09" db="UniProtKB">
        <authorList>
            <consortium name="Ensembl"/>
        </authorList>
    </citation>
    <scope>IDENTIFICATION</scope>
</reference>
<proteinExistence type="inferred from homology"/>
<dbReference type="PROSITE" id="PS50262">
    <property type="entry name" value="G_PROTEIN_RECEP_F1_2"/>
    <property type="match status" value="1"/>
</dbReference>
<dbReference type="InterPro" id="IPR017452">
    <property type="entry name" value="GPCR_Rhodpsn_7TM"/>
</dbReference>
<evidence type="ECO:0000256" key="4">
    <source>
        <dbReference type="ARBA" id="ARBA00022692"/>
    </source>
</evidence>
<dbReference type="AlphaFoldDB" id="G1KFV4"/>
<dbReference type="GO" id="GO:0005886">
    <property type="term" value="C:plasma membrane"/>
    <property type="evidence" value="ECO:0000318"/>
    <property type="project" value="GO_Central"/>
</dbReference>
<evidence type="ECO:0000256" key="10">
    <source>
        <dbReference type="ARBA" id="ARBA00023157"/>
    </source>
</evidence>
<keyword evidence="10" id="KW-1015">Disulfide bond</keyword>
<evidence type="ECO:0000256" key="9">
    <source>
        <dbReference type="ARBA" id="ARBA00023136"/>
    </source>
</evidence>
<dbReference type="GO" id="GO:0007602">
    <property type="term" value="P:phototransduction"/>
    <property type="evidence" value="ECO:0000318"/>
    <property type="project" value="GO_Central"/>
</dbReference>
<keyword evidence="4 13" id="KW-0812">Transmembrane</keyword>
<evidence type="ECO:0000259" key="14">
    <source>
        <dbReference type="PROSITE" id="PS50262"/>
    </source>
</evidence>
<sequence length="313" mass="35309">LNPTQPPQNQPLTIIKNVFLISANEKKCKFGLGVLMILGMFLGFWFNGIIVILTIRHKFLRNPMNYAMVNLSVANMFSIVFGLGPTMDANLKGYSFQSKSFCTFQGFCITLVGLVALWSVVLCAVERYLLVCRPFKSLHFGKRHAVLALLLIWLWSLIWTLPPLFGWSSYEVEGIASNCALAWHRKDWKSRSYHLSLFVVCFLVPFILMSLSYGMLVFTLRKVAKTGLVQSNSTQRAESQVTKTAVIMILAFLLSWMPYAAFALTKVVKPDVTMDPNIRSIPLFMAKTGIIYNPVVYVCLNKQVNLLLAALKC</sequence>
<dbReference type="GO" id="GO:0016038">
    <property type="term" value="P:absorption of visible light"/>
    <property type="evidence" value="ECO:0000318"/>
    <property type="project" value="GO_Central"/>
</dbReference>
<dbReference type="PANTHER" id="PTHR24240">
    <property type="entry name" value="OPSIN"/>
    <property type="match status" value="1"/>
</dbReference>
<dbReference type="Bgee" id="ENSACAG00000006891">
    <property type="expression patterns" value="Expressed in hindlimb bud and 3 other cell types or tissues"/>
</dbReference>
<evidence type="ECO:0000256" key="7">
    <source>
        <dbReference type="ARBA" id="ARBA00022991"/>
    </source>
</evidence>
<evidence type="ECO:0000256" key="12">
    <source>
        <dbReference type="ARBA" id="ARBA00023224"/>
    </source>
</evidence>
<reference evidence="15 16" key="1">
    <citation type="submission" date="2009-12" db="EMBL/GenBank/DDBJ databases">
        <title>The Genome Sequence of Anolis carolinensis (Green Anole Lizard).</title>
        <authorList>
            <consortium name="The Genome Sequencing Platform"/>
            <person name="Di Palma F."/>
            <person name="Alfoldi J."/>
            <person name="Heiman D."/>
            <person name="Young S."/>
            <person name="Grabherr M."/>
            <person name="Johnson J."/>
            <person name="Lander E.S."/>
            <person name="Lindblad-Toh K."/>
        </authorList>
    </citation>
    <scope>NUCLEOTIDE SEQUENCE [LARGE SCALE GENOMIC DNA]</scope>
    <source>
        <strain evidence="15 16">JBL SC #1</strain>
    </source>
</reference>
<evidence type="ECO:0000256" key="1">
    <source>
        <dbReference type="ARBA" id="ARBA00004141"/>
    </source>
</evidence>
<evidence type="ECO:0000256" key="3">
    <source>
        <dbReference type="ARBA" id="ARBA00022606"/>
    </source>
</evidence>
<keyword evidence="5 13" id="KW-0681">Retinal protein</keyword>
<evidence type="ECO:0000256" key="8">
    <source>
        <dbReference type="ARBA" id="ARBA00023040"/>
    </source>
</evidence>
<dbReference type="SUPFAM" id="SSF81321">
    <property type="entry name" value="Family A G protein-coupled receptor-like"/>
    <property type="match status" value="1"/>
</dbReference>
<dbReference type="PRINTS" id="PR00237">
    <property type="entry name" value="GPCRRHODOPSN"/>
</dbReference>
<evidence type="ECO:0000313" key="15">
    <source>
        <dbReference type="Ensembl" id="ENSACAP00000006735.3"/>
    </source>
</evidence>
<dbReference type="Proteomes" id="UP000001646">
    <property type="component" value="Chromosome 2"/>
</dbReference>
<keyword evidence="7 13" id="KW-0157">Chromophore</keyword>
<evidence type="ECO:0000256" key="2">
    <source>
        <dbReference type="ARBA" id="ARBA00022543"/>
    </source>
</evidence>
<dbReference type="Gene3D" id="1.20.1070.10">
    <property type="entry name" value="Rhodopsin 7-helix transmembrane proteins"/>
    <property type="match status" value="1"/>
</dbReference>